<keyword evidence="5" id="KW-1185">Reference proteome</keyword>
<gene>
    <name evidence="4" type="ORF">AB0887_00670</name>
</gene>
<dbReference type="Proteomes" id="UP001553843">
    <property type="component" value="Unassembled WGS sequence"/>
</dbReference>
<proteinExistence type="predicted"/>
<dbReference type="PANTHER" id="PTHR30137:SF8">
    <property type="entry name" value="BLR5498 PROTEIN"/>
    <property type="match status" value="1"/>
</dbReference>
<dbReference type="SUPFAM" id="SSF51679">
    <property type="entry name" value="Bacterial luciferase-like"/>
    <property type="match status" value="1"/>
</dbReference>
<dbReference type="InterPro" id="IPR011251">
    <property type="entry name" value="Luciferase-like_dom"/>
</dbReference>
<organism evidence="4 5">
    <name type="scientific">Streptomyces huasconensis</name>
    <dbReference type="NCBI Taxonomy" id="1854574"/>
    <lineage>
        <taxon>Bacteria</taxon>
        <taxon>Bacillati</taxon>
        <taxon>Actinomycetota</taxon>
        <taxon>Actinomycetes</taxon>
        <taxon>Kitasatosporales</taxon>
        <taxon>Streptomycetaceae</taxon>
        <taxon>Streptomyces</taxon>
    </lineage>
</organism>
<keyword evidence="2" id="KW-0503">Monooxygenase</keyword>
<dbReference type="InterPro" id="IPR050766">
    <property type="entry name" value="Bact_Lucif_Oxidored"/>
</dbReference>
<keyword evidence="1" id="KW-0560">Oxidoreductase</keyword>
<dbReference type="EMBL" id="JBEYRS010000001">
    <property type="protein sequence ID" value="MEW2360474.1"/>
    <property type="molecule type" value="Genomic_DNA"/>
</dbReference>
<evidence type="ECO:0000256" key="1">
    <source>
        <dbReference type="ARBA" id="ARBA00023002"/>
    </source>
</evidence>
<dbReference type="RefSeq" id="WP_359777072.1">
    <property type="nucleotide sequence ID" value="NZ_JBEYRR010000003.1"/>
</dbReference>
<accession>A0ABV3LLY1</accession>
<name>A0ABV3LLY1_9ACTN</name>
<comment type="caution">
    <text evidence="4">The sequence shown here is derived from an EMBL/GenBank/DDBJ whole genome shotgun (WGS) entry which is preliminary data.</text>
</comment>
<evidence type="ECO:0000256" key="2">
    <source>
        <dbReference type="ARBA" id="ARBA00023033"/>
    </source>
</evidence>
<feature type="domain" description="Luciferase-like" evidence="3">
    <location>
        <begin position="33"/>
        <end position="339"/>
    </location>
</feature>
<dbReference type="InterPro" id="IPR036661">
    <property type="entry name" value="Luciferase-like_sf"/>
</dbReference>
<evidence type="ECO:0000259" key="3">
    <source>
        <dbReference type="Pfam" id="PF00296"/>
    </source>
</evidence>
<dbReference type="Pfam" id="PF00296">
    <property type="entry name" value="Bac_luciferase"/>
    <property type="match status" value="1"/>
</dbReference>
<reference evidence="4 5" key="1">
    <citation type="submission" date="2024-06" db="EMBL/GenBank/DDBJ databases">
        <title>The Natural Products Discovery Center: Release of the First 8490 Sequenced Strains for Exploring Actinobacteria Biosynthetic Diversity.</title>
        <authorList>
            <person name="Kalkreuter E."/>
            <person name="Kautsar S.A."/>
            <person name="Yang D."/>
            <person name="Bader C.D."/>
            <person name="Teijaro C.N."/>
            <person name="Fluegel L."/>
            <person name="Davis C.M."/>
            <person name="Simpson J.R."/>
            <person name="Lauterbach L."/>
            <person name="Steele A.D."/>
            <person name="Gui C."/>
            <person name="Meng S."/>
            <person name="Li G."/>
            <person name="Viehrig K."/>
            <person name="Ye F."/>
            <person name="Su P."/>
            <person name="Kiefer A.F."/>
            <person name="Nichols A."/>
            <person name="Cepeda A.J."/>
            <person name="Yan W."/>
            <person name="Fan B."/>
            <person name="Jiang Y."/>
            <person name="Adhikari A."/>
            <person name="Zheng C.-J."/>
            <person name="Schuster L."/>
            <person name="Cowan T.M."/>
            <person name="Smanski M.J."/>
            <person name="Chevrette M.G."/>
            <person name="De Carvalho L.P.S."/>
            <person name="Shen B."/>
        </authorList>
    </citation>
    <scope>NUCLEOTIDE SEQUENCE [LARGE SCALE GENOMIC DNA]</scope>
    <source>
        <strain evidence="4 5">NPDC047833</strain>
    </source>
</reference>
<dbReference type="InterPro" id="IPR024011">
    <property type="entry name" value="Biosynth_lucif-like_mOase_dom"/>
</dbReference>
<evidence type="ECO:0000313" key="5">
    <source>
        <dbReference type="Proteomes" id="UP001553843"/>
    </source>
</evidence>
<dbReference type="NCBIfam" id="TIGR04020">
    <property type="entry name" value="seco_metab_LLM"/>
    <property type="match status" value="1"/>
</dbReference>
<sequence>MDLSVMFFGADSGADSGSASASGSGSGAAPSQTAPSHAQTYDDILTLARAADRLGFHAVWTPERHFQQVGQVFPSPPVLSAALAVATERIKIRAGSVVLPLHHPLKVAEEWAVVDNLSHGRAGLSVATGWHSTDFTLAPGHYEDRRRRTLEAVPELRRLWAGEAVTYPDGTGRPVAVVPQPRPVQRELPLWITTSGNPETWETAGRLRAGVLGATVGQTRDELADRIDRYRTACAAAPDQAGTDAHGRVTLMAHTYVGADDAEVHRLAAAPLKAYLASYLRQTAANRAAKAREGGELTGEQTALLAEFAYRRYLNWGSLLGSPGTCAKMLADLRDLGCDEVACFIDFGIGRDEVLAGLHRLAELREAAL</sequence>
<dbReference type="Gene3D" id="3.20.20.30">
    <property type="entry name" value="Luciferase-like domain"/>
    <property type="match status" value="1"/>
</dbReference>
<evidence type="ECO:0000313" key="4">
    <source>
        <dbReference type="EMBL" id="MEW2360474.1"/>
    </source>
</evidence>
<dbReference type="PANTHER" id="PTHR30137">
    <property type="entry name" value="LUCIFERASE-LIKE MONOOXYGENASE"/>
    <property type="match status" value="1"/>
</dbReference>
<protein>
    <submittedName>
        <fullName evidence="4">MupA/Atu3671 family FMN-dependent luciferase-like monooxygenase</fullName>
    </submittedName>
</protein>